<evidence type="ECO:0000313" key="1">
    <source>
        <dbReference type="EMBL" id="KAA6414786.1"/>
    </source>
</evidence>
<dbReference type="EMBL" id="VXIT01000002">
    <property type="protein sequence ID" value="KAA6414786.1"/>
    <property type="molecule type" value="Genomic_DNA"/>
</dbReference>
<dbReference type="Proteomes" id="UP000324767">
    <property type="component" value="Unassembled WGS sequence"/>
</dbReference>
<evidence type="ECO:0000313" key="2">
    <source>
        <dbReference type="Proteomes" id="UP000324767"/>
    </source>
</evidence>
<comment type="caution">
    <text evidence="1">The sequence shown here is derived from an EMBL/GenBank/DDBJ whole genome shotgun (WGS) entry which is preliminary data.</text>
</comment>
<accession>A0A5M8Q1F1</accession>
<name>A0A5M8Q1F1_9LECA</name>
<organism evidence="1 2">
    <name type="scientific">Lasallia pustulata</name>
    <dbReference type="NCBI Taxonomy" id="136370"/>
    <lineage>
        <taxon>Eukaryota</taxon>
        <taxon>Fungi</taxon>
        <taxon>Dikarya</taxon>
        <taxon>Ascomycota</taxon>
        <taxon>Pezizomycotina</taxon>
        <taxon>Lecanoromycetes</taxon>
        <taxon>OSLEUM clade</taxon>
        <taxon>Umbilicariomycetidae</taxon>
        <taxon>Umbilicariales</taxon>
        <taxon>Umbilicariaceae</taxon>
        <taxon>Lasallia</taxon>
    </lineage>
</organism>
<reference evidence="1 2" key="1">
    <citation type="submission" date="2019-09" db="EMBL/GenBank/DDBJ databases">
        <title>The hologenome of the rock-dwelling lichen Lasallia pustulata.</title>
        <authorList>
            <person name="Greshake Tzovaras B."/>
            <person name="Segers F."/>
            <person name="Bicker A."/>
            <person name="Dal Grande F."/>
            <person name="Otte J."/>
            <person name="Hankeln T."/>
            <person name="Schmitt I."/>
            <person name="Ebersberger I."/>
        </authorList>
    </citation>
    <scope>NUCLEOTIDE SEQUENCE [LARGE SCALE GENOMIC DNA]</scope>
    <source>
        <strain evidence="1">A1-1</strain>
    </source>
</reference>
<gene>
    <name evidence="1" type="ORF">FRX48_01536</name>
</gene>
<sequence length="77" mass="8630">MVDGIEKPVKCTGQAIHLLEPFNIPGNVKLLVINSRARYFEEHNLAAHVNARTPPVHSYSISMVVSDDLARKMWMAT</sequence>
<proteinExistence type="predicted"/>
<protein>
    <submittedName>
        <fullName evidence="1">Uncharacterized protein</fullName>
    </submittedName>
</protein>
<dbReference type="AlphaFoldDB" id="A0A5M8Q1F1"/>